<dbReference type="EMBL" id="BAABRN010000025">
    <property type="protein sequence ID" value="GAA5502571.1"/>
    <property type="molecule type" value="Genomic_DNA"/>
</dbReference>
<name>A0ABP9VCW4_9DEIO</name>
<organism evidence="2 3">
    <name type="scientific">Deinococcus xinjiangensis</name>
    <dbReference type="NCBI Taxonomy" id="457454"/>
    <lineage>
        <taxon>Bacteria</taxon>
        <taxon>Thermotogati</taxon>
        <taxon>Deinococcota</taxon>
        <taxon>Deinococci</taxon>
        <taxon>Deinococcales</taxon>
        <taxon>Deinococcaceae</taxon>
        <taxon>Deinococcus</taxon>
    </lineage>
</organism>
<evidence type="ECO:0008006" key="4">
    <source>
        <dbReference type="Google" id="ProtNLM"/>
    </source>
</evidence>
<reference evidence="2 3" key="1">
    <citation type="submission" date="2024-02" db="EMBL/GenBank/DDBJ databases">
        <title>Deinococcus xinjiangensis NBRC 107630.</title>
        <authorList>
            <person name="Ichikawa N."/>
            <person name="Katano-Makiyama Y."/>
            <person name="Hidaka K."/>
        </authorList>
    </citation>
    <scope>NUCLEOTIDE SEQUENCE [LARGE SCALE GENOMIC DNA]</scope>
    <source>
        <strain evidence="2 3">NBRC 107630</strain>
    </source>
</reference>
<sequence length="118" mass="12552">MRFLTMVLTTAVLGSSAHAACTAQAQDRQAAQTVAKSAAQQQLGSAATLYSFLYDKVSYNVSVGQTQISGDSAQVRGNVLLSGIERRTGKPAQGNYAGTVYLKKDAACAWRVTGYKRE</sequence>
<evidence type="ECO:0000313" key="2">
    <source>
        <dbReference type="EMBL" id="GAA5502571.1"/>
    </source>
</evidence>
<keyword evidence="3" id="KW-1185">Reference proteome</keyword>
<accession>A0ABP9VCW4</accession>
<protein>
    <recommendedName>
        <fullName evidence="4">NTF2-like N-terminal transpeptidase domain-containing protein</fullName>
    </recommendedName>
</protein>
<proteinExistence type="predicted"/>
<feature type="chain" id="PRO_5047243753" description="NTF2-like N-terminal transpeptidase domain-containing protein" evidence="1">
    <location>
        <begin position="20"/>
        <end position="118"/>
    </location>
</feature>
<comment type="caution">
    <text evidence="2">The sequence shown here is derived from an EMBL/GenBank/DDBJ whole genome shotgun (WGS) entry which is preliminary data.</text>
</comment>
<gene>
    <name evidence="2" type="ORF">Dxin01_02315</name>
</gene>
<evidence type="ECO:0000313" key="3">
    <source>
        <dbReference type="Proteomes" id="UP001458946"/>
    </source>
</evidence>
<feature type="signal peptide" evidence="1">
    <location>
        <begin position="1"/>
        <end position="19"/>
    </location>
</feature>
<keyword evidence="1" id="KW-0732">Signal</keyword>
<dbReference type="Proteomes" id="UP001458946">
    <property type="component" value="Unassembled WGS sequence"/>
</dbReference>
<dbReference type="RefSeq" id="WP_353542538.1">
    <property type="nucleotide sequence ID" value="NZ_BAABRN010000025.1"/>
</dbReference>
<evidence type="ECO:0000256" key="1">
    <source>
        <dbReference type="SAM" id="SignalP"/>
    </source>
</evidence>